<evidence type="ECO:0000313" key="1">
    <source>
        <dbReference type="EMBL" id="GER04114.1"/>
    </source>
</evidence>
<sequence>MPGYLKDRRDKTGLERLYMLKSLFFAAILLVGLVFMNPAKAQDKIDLIGGYNDWDAFTLKKPGGELMCYMVSVPKSWKASKDDVSRGEIYITVTHRPKADVRDQVNAVVGYPFKNGSEAKAVVDGKSRFTLFTQGDGAWLYTSKDDQSMVAAMRRGNSLVVEGTSARGTVTTDRYSLSGFTAAHNAISRACNQ</sequence>
<dbReference type="EMBL" id="BKCN01000008">
    <property type="protein sequence ID" value="GER04114.1"/>
    <property type="molecule type" value="Genomic_DNA"/>
</dbReference>
<dbReference type="Proteomes" id="UP000324996">
    <property type="component" value="Unassembled WGS sequence"/>
</dbReference>
<gene>
    <name evidence="1" type="ORF">JCM17846_17960</name>
</gene>
<comment type="caution">
    <text evidence="1">The sequence shown here is derived from an EMBL/GenBank/DDBJ whole genome shotgun (WGS) entry which is preliminary data.</text>
</comment>
<name>A0A5A7N8N2_9PROT</name>
<organism evidence="1 2">
    <name type="scientific">Iodidimonas nitroreducens</name>
    <dbReference type="NCBI Taxonomy" id="1236968"/>
    <lineage>
        <taxon>Bacteria</taxon>
        <taxon>Pseudomonadati</taxon>
        <taxon>Pseudomonadota</taxon>
        <taxon>Alphaproteobacteria</taxon>
        <taxon>Iodidimonadales</taxon>
        <taxon>Iodidimonadaceae</taxon>
        <taxon>Iodidimonas</taxon>
    </lineage>
</organism>
<accession>A0A5A7N8N2</accession>
<dbReference type="InterPro" id="IPR038696">
    <property type="entry name" value="IalB_sf"/>
</dbReference>
<proteinExistence type="predicted"/>
<dbReference type="InterPro" id="IPR010642">
    <property type="entry name" value="Invasion_prot_B"/>
</dbReference>
<evidence type="ECO:0000313" key="2">
    <source>
        <dbReference type="Proteomes" id="UP000324996"/>
    </source>
</evidence>
<reference evidence="1 2" key="1">
    <citation type="submission" date="2019-09" db="EMBL/GenBank/DDBJ databases">
        <title>NBRP : Genome information of microbial organism related human and environment.</title>
        <authorList>
            <person name="Hattori M."/>
            <person name="Oshima K."/>
            <person name="Inaba H."/>
            <person name="Suda W."/>
            <person name="Sakamoto M."/>
            <person name="Iino T."/>
            <person name="Kitahara M."/>
            <person name="Oshida Y."/>
            <person name="Iida T."/>
            <person name="Kudo T."/>
            <person name="Itoh T."/>
            <person name="Ohkuma M."/>
        </authorList>
    </citation>
    <scope>NUCLEOTIDE SEQUENCE [LARGE SCALE GENOMIC DNA]</scope>
    <source>
        <strain evidence="1 2">Q-1</strain>
    </source>
</reference>
<keyword evidence="2" id="KW-1185">Reference proteome</keyword>
<evidence type="ECO:0008006" key="3">
    <source>
        <dbReference type="Google" id="ProtNLM"/>
    </source>
</evidence>
<dbReference type="Gene3D" id="2.60.40.1880">
    <property type="entry name" value="Invasion associated locus B (IalB) protein"/>
    <property type="match status" value="1"/>
</dbReference>
<dbReference type="Pfam" id="PF06776">
    <property type="entry name" value="IalB"/>
    <property type="match status" value="1"/>
</dbReference>
<dbReference type="AlphaFoldDB" id="A0A5A7N8N2"/>
<protein>
    <recommendedName>
        <fullName evidence="3">Invasion associated locus B (IalB) protein</fullName>
    </recommendedName>
</protein>